<dbReference type="GO" id="GO:0043884">
    <property type="term" value="F:CO-methylating acetyl-CoA synthase activity"/>
    <property type="evidence" value="ECO:0007669"/>
    <property type="project" value="UniProtKB-EC"/>
</dbReference>
<evidence type="ECO:0000313" key="11">
    <source>
        <dbReference type="Proteomes" id="UP000297597"/>
    </source>
</evidence>
<reference evidence="10 11" key="1">
    <citation type="journal article" date="2018" name="Environ. Microbiol.">
        <title>Novel energy conservation strategies and behaviour of Pelotomaculum schinkii driving syntrophic propionate catabolism.</title>
        <authorList>
            <person name="Hidalgo-Ahumada C.A.P."/>
            <person name="Nobu M.K."/>
            <person name="Narihiro T."/>
            <person name="Tamaki H."/>
            <person name="Liu W.T."/>
            <person name="Kamagata Y."/>
            <person name="Stams A.J.M."/>
            <person name="Imachi H."/>
            <person name="Sousa D.Z."/>
        </authorList>
    </citation>
    <scope>NUCLEOTIDE SEQUENCE [LARGE SCALE GENOMIC DNA]</scope>
    <source>
        <strain evidence="10 11">MGP</strain>
    </source>
</reference>
<dbReference type="Gene3D" id="3.40.970.20">
    <property type="entry name" value="Carbon monoxide dehydrogenase alpha subunit. Chain D, domain 4"/>
    <property type="match status" value="1"/>
</dbReference>
<dbReference type="Pfam" id="PF19436">
    <property type="entry name" value="ACS_CODH_B_C"/>
    <property type="match status" value="1"/>
</dbReference>
<dbReference type="NCBIfam" id="NF003379">
    <property type="entry name" value="PRK04456.1"/>
    <property type="match status" value="1"/>
</dbReference>
<gene>
    <name evidence="10" type="ORF">Pmgp_00784</name>
</gene>
<dbReference type="OrthoDB" id="9759545at2"/>
<protein>
    <recommendedName>
        <fullName evidence="1">CO-methylating acetyl-CoA synthase</fullName>
        <ecNumber evidence="1">2.3.1.169</ecNumber>
    </recommendedName>
</protein>
<dbReference type="GO" id="GO:0046872">
    <property type="term" value="F:metal ion binding"/>
    <property type="evidence" value="ECO:0007669"/>
    <property type="project" value="UniProtKB-KW"/>
</dbReference>
<keyword evidence="3" id="KW-0533">Nickel</keyword>
<dbReference type="PANTHER" id="PTHR42281">
    <property type="match status" value="1"/>
</dbReference>
<keyword evidence="7" id="KW-0411">Iron-sulfur</keyword>
<dbReference type="Pfam" id="PF18537">
    <property type="entry name" value="CODH_A_N"/>
    <property type="match status" value="1"/>
</dbReference>
<dbReference type="Gene3D" id="3.40.1470.10">
    <property type="entry name" value="Bifunctional carbon monoxide dehydrogenase/acetyl-coa synthase(codh/acs), Chain M, domain 5"/>
    <property type="match status" value="1"/>
</dbReference>
<dbReference type="PANTHER" id="PTHR42281:SF1">
    <property type="entry name" value="ACETYL-COA DECARBONYLASE_SYNTHASE COMPLEX SUBUNIT BETA 1"/>
    <property type="match status" value="1"/>
</dbReference>
<keyword evidence="10" id="KW-0012">Acyltransferase</keyword>
<evidence type="ECO:0000313" key="10">
    <source>
        <dbReference type="EMBL" id="TEB12808.1"/>
    </source>
</evidence>
<dbReference type="EMBL" id="QFFZ01000005">
    <property type="protein sequence ID" value="TEB12808.1"/>
    <property type="molecule type" value="Genomic_DNA"/>
</dbReference>
<feature type="domain" description="Carbon monoxide dehydrogenase subunit alpha ,N-terminal" evidence="8">
    <location>
        <begin position="40"/>
        <end position="122"/>
    </location>
</feature>
<feature type="domain" description="CO dehydrogenase/acetyl-CoA synthase complex beta subunit C-terminal" evidence="9">
    <location>
        <begin position="488"/>
        <end position="732"/>
    </location>
</feature>
<dbReference type="InterPro" id="IPR045822">
    <property type="entry name" value="ACS_CODH_B_C"/>
</dbReference>
<dbReference type="EC" id="2.3.1.169" evidence="1"/>
<accession>A0A4Y7RUX9</accession>
<keyword evidence="4 10" id="KW-0808">Transferase</keyword>
<dbReference type="SUPFAM" id="SSF56821">
    <property type="entry name" value="Prismane protein-like"/>
    <property type="match status" value="1"/>
</dbReference>
<dbReference type="GO" id="GO:0006084">
    <property type="term" value="P:acetyl-CoA metabolic process"/>
    <property type="evidence" value="ECO:0007669"/>
    <property type="project" value="InterPro"/>
</dbReference>
<dbReference type="NCBIfam" id="TIGR00316">
    <property type="entry name" value="cdhC"/>
    <property type="match status" value="1"/>
</dbReference>
<dbReference type="InterPro" id="IPR004461">
    <property type="entry name" value="CO_DH/Ac-CoA_synth_bsu"/>
</dbReference>
<dbReference type="NCBIfam" id="NF007078">
    <property type="entry name" value="PRK09529.1"/>
    <property type="match status" value="1"/>
</dbReference>
<dbReference type="Gene3D" id="3.30.1650.10">
    <property type="entry name" value="Bifunctional carbon monoxide dehydrogenase/acetyl-coa synthase(codh/acs), Chain M, domain 3"/>
    <property type="match status" value="1"/>
</dbReference>
<keyword evidence="6" id="KW-0408">Iron</keyword>
<evidence type="ECO:0000256" key="6">
    <source>
        <dbReference type="ARBA" id="ARBA00023004"/>
    </source>
</evidence>
<dbReference type="GO" id="GO:0043885">
    <property type="term" value="F:anaerobic carbon-monoxide dehydrogenase activity"/>
    <property type="evidence" value="ECO:0007669"/>
    <property type="project" value="InterPro"/>
</dbReference>
<evidence type="ECO:0000256" key="7">
    <source>
        <dbReference type="ARBA" id="ARBA00023014"/>
    </source>
</evidence>
<organism evidence="10 11">
    <name type="scientific">Pelotomaculum propionicicum</name>
    <dbReference type="NCBI Taxonomy" id="258475"/>
    <lineage>
        <taxon>Bacteria</taxon>
        <taxon>Bacillati</taxon>
        <taxon>Bacillota</taxon>
        <taxon>Clostridia</taxon>
        <taxon>Eubacteriales</taxon>
        <taxon>Desulfotomaculaceae</taxon>
        <taxon>Pelotomaculum</taxon>
    </lineage>
</organism>
<dbReference type="Gene3D" id="3.40.50.2030">
    <property type="match status" value="1"/>
</dbReference>
<dbReference type="Pfam" id="PF03598">
    <property type="entry name" value="CdhC"/>
    <property type="match status" value="1"/>
</dbReference>
<keyword evidence="11" id="KW-1185">Reference proteome</keyword>
<evidence type="ECO:0000256" key="3">
    <source>
        <dbReference type="ARBA" id="ARBA00022596"/>
    </source>
</evidence>
<evidence type="ECO:0000256" key="1">
    <source>
        <dbReference type="ARBA" id="ARBA00012244"/>
    </source>
</evidence>
<dbReference type="InterPro" id="IPR011254">
    <property type="entry name" value="Prismane-like_sf"/>
</dbReference>
<evidence type="ECO:0000256" key="2">
    <source>
        <dbReference type="ARBA" id="ARBA00022485"/>
    </source>
</evidence>
<evidence type="ECO:0000256" key="4">
    <source>
        <dbReference type="ARBA" id="ARBA00022679"/>
    </source>
</evidence>
<dbReference type="InterPro" id="IPR038571">
    <property type="entry name" value="CO_DH/Ac-CoA_synth_bsu_3_sf"/>
</dbReference>
<sequence>MSEQIHFNQIYEGCVEPGKEPKKLYRSMYNGAITAVSYAEILLSQAIREYGAQQPVGYPDTAYNIPVIRCMSGEQVTKLGDLPPILNRMRAQIKEEKTFENMLLWGESTWYAADIIEALRYLKHTPENPIVQPPWTGFIGDPVVRQYGIKMVDWTIPGEAVIVGRARTSKDAKKIVDSLMAKGLMLFLSDEIIEQLLEENVKLGLDYIAYPLGNFTQVVHAANYALRAGMMFGGIPPGEREAQRDYQRRRVLAFIMYLGERDMVKDAACAGAIFTGFPVITDQSLGEDEQIKDWFVSEPDYEKIVQTALEIRGIKITAIDIDAPITIGPAFEGETIRKSDMHCGFGGQKTPGFELVRMMGPDDIEDGKVTVIGPDIDTIEPGGMLPIGILVEVYGRKMQEDFEPVLERRIHYFINYGEGIWHVAQRDINWLRVSKDAFSKGFRLKHFGNILYAKFKSEFPSIVDRVQVTIMTDEAKVLEMREIAREYYARRDERLKELRDEAVDTFYSCTLCQSFAPTHVCVVAPQRVGLCGAVSWLDAKASYEINPHGPNQPILKEGIIDEVKGQWSSFNEFTYKNSQRTIEAVNFYTIMEYPMTSCGCFECILAMVPECNGFMVVNREHGGMTPSGMTFSTLAGTIGGGAQMPGFMGIGRSYLSSPKFVPADGGLARLVWMPKELKEALRPQLEQAAEDAGLGRDFIDKIADETIGIEGEEILPFLEENGHPALTMDPLI</sequence>
<dbReference type="CDD" id="cd01917">
    <property type="entry name" value="ACS_2"/>
    <property type="match status" value="1"/>
</dbReference>
<evidence type="ECO:0000256" key="5">
    <source>
        <dbReference type="ARBA" id="ARBA00022723"/>
    </source>
</evidence>
<dbReference type="GO" id="GO:0051539">
    <property type="term" value="F:4 iron, 4 sulfur cluster binding"/>
    <property type="evidence" value="ECO:0007669"/>
    <property type="project" value="UniProtKB-KW"/>
</dbReference>
<dbReference type="InterPro" id="IPR041350">
    <property type="entry name" value="CODH_A_N"/>
</dbReference>
<dbReference type="NCBIfam" id="NF040764">
    <property type="entry name" value="CODH_ACS_al_bet"/>
    <property type="match status" value="1"/>
</dbReference>
<evidence type="ECO:0000259" key="9">
    <source>
        <dbReference type="Pfam" id="PF19436"/>
    </source>
</evidence>
<dbReference type="AlphaFoldDB" id="A0A4Y7RUX9"/>
<comment type="caution">
    <text evidence="10">The sequence shown here is derived from an EMBL/GenBank/DDBJ whole genome shotgun (WGS) entry which is preliminary data.</text>
</comment>
<evidence type="ECO:0000259" key="8">
    <source>
        <dbReference type="Pfam" id="PF18537"/>
    </source>
</evidence>
<name>A0A4Y7RUX9_9FIRM</name>
<dbReference type="InterPro" id="IPR016099">
    <property type="entry name" value="Prismane-like_a/b-sand"/>
</dbReference>
<proteinExistence type="predicted"/>
<dbReference type="Gene3D" id="1.10.8.190">
    <property type="entry name" value="Carbon monoxide dehydrogenase alpha subunit. Chain M, domain 1"/>
    <property type="match status" value="1"/>
</dbReference>
<dbReference type="RefSeq" id="WP_134212657.1">
    <property type="nucleotide sequence ID" value="NZ_QFFZ01000005.1"/>
</dbReference>
<dbReference type="Proteomes" id="UP000297597">
    <property type="component" value="Unassembled WGS sequence"/>
</dbReference>
<keyword evidence="2" id="KW-0004">4Fe-4S</keyword>
<keyword evidence="5" id="KW-0479">Metal-binding</keyword>